<keyword evidence="9" id="KW-0560">Oxidoreductase</keyword>
<dbReference type="InterPro" id="IPR036291">
    <property type="entry name" value="NAD(P)-bd_dom_sf"/>
</dbReference>
<dbReference type="InterPro" id="IPR013154">
    <property type="entry name" value="ADH-like_N"/>
</dbReference>
<dbReference type="GO" id="GO:0005811">
    <property type="term" value="C:lipid droplet"/>
    <property type="evidence" value="ECO:0007669"/>
    <property type="project" value="TreeGrafter"/>
</dbReference>
<dbReference type="InterPro" id="IPR045851">
    <property type="entry name" value="AMP-bd_C_sf"/>
</dbReference>
<keyword evidence="7 11" id="KW-0479">Metal-binding</keyword>
<dbReference type="GO" id="GO:0005324">
    <property type="term" value="F:long-chain fatty acid transmembrane transporter activity"/>
    <property type="evidence" value="ECO:0007669"/>
    <property type="project" value="TreeGrafter"/>
</dbReference>
<keyword evidence="10" id="KW-0520">NAD</keyword>
<dbReference type="Proteomes" id="UP000053317">
    <property type="component" value="Unassembled WGS sequence"/>
</dbReference>
<dbReference type="EMBL" id="LCWF01000087">
    <property type="protein sequence ID" value="KKY21161.1"/>
    <property type="molecule type" value="Genomic_DNA"/>
</dbReference>
<dbReference type="GO" id="GO:0008270">
    <property type="term" value="F:zinc ion binding"/>
    <property type="evidence" value="ECO:0007669"/>
    <property type="project" value="InterPro"/>
</dbReference>
<dbReference type="InterPro" id="IPR002328">
    <property type="entry name" value="ADH_Zn_CS"/>
</dbReference>
<dbReference type="Pfam" id="PF00107">
    <property type="entry name" value="ADH_zinc_N"/>
    <property type="match status" value="1"/>
</dbReference>
<comment type="similarity">
    <text evidence="3 11">Belongs to the zinc-containing alcohol dehydrogenase family.</text>
</comment>
<dbReference type="PANTHER" id="PTHR43107:SF20">
    <property type="entry name" value="FATTY ACID TRANSPORTER_ACYL-COA SYNTHETASE (FAT1), PUTATIVE (AFU_ORTHOLOGUE AFUA_2G11360)-RELATED"/>
    <property type="match status" value="1"/>
</dbReference>
<dbReference type="InterPro" id="IPR000873">
    <property type="entry name" value="AMP-dep_synth/lig_dom"/>
</dbReference>
<reference evidence="13 14" key="1">
    <citation type="submission" date="2015-05" db="EMBL/GenBank/DDBJ databases">
        <title>Distinctive expansion of gene families associated with plant cell wall degradation and secondary metabolism in the genomes of grapevine trunk pathogens.</title>
        <authorList>
            <person name="Lawrence D.P."/>
            <person name="Travadon R."/>
            <person name="Rolshausen P.E."/>
            <person name="Baumgartner K."/>
        </authorList>
    </citation>
    <scope>NUCLEOTIDE SEQUENCE [LARGE SCALE GENOMIC DNA]</scope>
    <source>
        <strain evidence="13">UCRPC4</strain>
    </source>
</reference>
<dbReference type="GO" id="GO:0004467">
    <property type="term" value="F:long-chain fatty acid-CoA ligase activity"/>
    <property type="evidence" value="ECO:0007669"/>
    <property type="project" value="TreeGrafter"/>
</dbReference>
<gene>
    <name evidence="13" type="ORF">UCRPC4_g03858</name>
</gene>
<organism evidence="13 14">
    <name type="scientific">Phaeomoniella chlamydospora</name>
    <name type="common">Phaeoacremonium chlamydosporum</name>
    <dbReference type="NCBI Taxonomy" id="158046"/>
    <lineage>
        <taxon>Eukaryota</taxon>
        <taxon>Fungi</taxon>
        <taxon>Dikarya</taxon>
        <taxon>Ascomycota</taxon>
        <taxon>Pezizomycotina</taxon>
        <taxon>Eurotiomycetes</taxon>
        <taxon>Chaetothyriomycetidae</taxon>
        <taxon>Phaeomoniellales</taxon>
        <taxon>Phaeomoniellaceae</taxon>
        <taxon>Phaeomoniella</taxon>
    </lineage>
</organism>
<reference evidence="13 14" key="2">
    <citation type="submission" date="2015-05" db="EMBL/GenBank/DDBJ databases">
        <authorList>
            <person name="Morales-Cruz A."/>
            <person name="Amrine K.C."/>
            <person name="Cantu D."/>
        </authorList>
    </citation>
    <scope>NUCLEOTIDE SEQUENCE [LARGE SCALE GENOMIC DNA]</scope>
    <source>
        <strain evidence="13">UCRPC4</strain>
    </source>
</reference>
<dbReference type="CDD" id="cd08297">
    <property type="entry name" value="CAD3"/>
    <property type="match status" value="1"/>
</dbReference>
<dbReference type="InterPro" id="IPR013149">
    <property type="entry name" value="ADH-like_C"/>
</dbReference>
<name>A0A0G2EFX4_PHACM</name>
<sequence>MVEIPATYKVALKVAEGGNFCFEVKQIPIPKVPPDQVLVRLAATGVCGTDFALASGKLGPHRDVLGHEGIGYVVKVGSEVSKTQVEVGHRACIPWVRDICQKCVYCLTPGEEPRCVEQLNSGRKIDGCFAEYALVPTRYLVRIPDQVNLSNEEIAPILCGGVTAYKAIKSSGAQPGEWIAVSGGGGGVGALGIQYARAMGLRPIAIDAGEDKKQLCLDSGAEAYINVLKEQDIPTTMATITDDKLGVRTVIVTAGSPKAYETAVEILGPMGTLVCVGIPPPTQPFPVHPLSFIDKGIRIIGSFVGTREDILEAIQYVERGEVKPAIRLAELGHLNEIRENFGTDFLWVRHDSMPQPLASKPAKIAAGTAAALLGTAVLDKTYGLSLDVKRILQDKNFRDRYLARAKELGDDTTIYHMLELAKQDAPALWFEGRTWTYTEIKIEADSLAAIFHQRGITSGDVVAVFMTNSPEMVFTTYALGKLGAIPAYINTALRSKTLAHCMHVASPKLIICTPDLASAVLELFSTTDVAIPTFLINLLSFKPLSLPDDNPHSKELVQIRYEDLAAVNVEPIARPKRLLSDTGCLVYTSGTSGKPKAVAIKNILPLLVSNAETIDVKNPKKYFPLRTYSCLPLFHGTALFTGVYYSVGSSSTLCLSRRFSASRFMKELTESGATRMLYVGELCRYLLTAPPTPYDRAHKCITAKGNGLAWEVWTKFQDRYNIPEIREMYRSTEGLARFDNQTHLRSGAGAVQYSGPIRRWWESDTYIVKVDPSTESLYRDPNTGFCVKAPLGEAGEAIGRIRDMAFYHEYLNNPEANEKKIIKDVFEKGDMFQRSGDLLVHEKGGWIRFHERSGDTYRWRGENVSAGEVKEHIARLPHVADVEVYGIKLDKYDGSAGAAVITLTPRTPETERNFIQSFYQTLRAGGLTVWQLPRFVRITAQIKMNATFKHAREVLKALSWDPASLETQARQGNPVSDSLYWLNGDKYEKLDAGSWAEIREGKARL</sequence>
<keyword evidence="8 11" id="KW-0862">Zinc</keyword>
<keyword evidence="14" id="KW-1185">Reference proteome</keyword>
<dbReference type="Pfam" id="PF00501">
    <property type="entry name" value="AMP-binding"/>
    <property type="match status" value="1"/>
</dbReference>
<evidence type="ECO:0000256" key="3">
    <source>
        <dbReference type="ARBA" id="ARBA00008072"/>
    </source>
</evidence>
<feature type="domain" description="Enoyl reductase (ER)" evidence="12">
    <location>
        <begin position="17"/>
        <end position="326"/>
    </location>
</feature>
<evidence type="ECO:0000256" key="1">
    <source>
        <dbReference type="ARBA" id="ARBA00001947"/>
    </source>
</evidence>
<dbReference type="GO" id="GO:0005777">
    <property type="term" value="C:peroxisome"/>
    <property type="evidence" value="ECO:0007669"/>
    <property type="project" value="TreeGrafter"/>
</dbReference>
<dbReference type="Gene3D" id="3.40.50.720">
    <property type="entry name" value="NAD(P)-binding Rossmann-like Domain"/>
    <property type="match status" value="1"/>
</dbReference>
<evidence type="ECO:0000313" key="13">
    <source>
        <dbReference type="EMBL" id="KKY21161.1"/>
    </source>
</evidence>
<dbReference type="Gene3D" id="3.30.300.30">
    <property type="match status" value="1"/>
</dbReference>
<evidence type="ECO:0000256" key="8">
    <source>
        <dbReference type="ARBA" id="ARBA00022833"/>
    </source>
</evidence>
<dbReference type="PANTHER" id="PTHR43107">
    <property type="entry name" value="LONG-CHAIN FATTY ACID TRANSPORT PROTEIN"/>
    <property type="match status" value="1"/>
</dbReference>
<dbReference type="InterPro" id="IPR011032">
    <property type="entry name" value="GroES-like_sf"/>
</dbReference>
<evidence type="ECO:0000256" key="9">
    <source>
        <dbReference type="ARBA" id="ARBA00023002"/>
    </source>
</evidence>
<evidence type="ECO:0000256" key="4">
    <source>
        <dbReference type="ARBA" id="ARBA00022450"/>
    </source>
</evidence>
<dbReference type="OrthoDB" id="10253869at2759"/>
<evidence type="ECO:0000256" key="10">
    <source>
        <dbReference type="ARBA" id="ARBA00023027"/>
    </source>
</evidence>
<evidence type="ECO:0000313" key="14">
    <source>
        <dbReference type="Proteomes" id="UP000053317"/>
    </source>
</evidence>
<dbReference type="FunFam" id="3.40.50.720:FF:000039">
    <property type="entry name" value="Alcohol dehydrogenase AdhP"/>
    <property type="match status" value="1"/>
</dbReference>
<dbReference type="GO" id="GO:0044539">
    <property type="term" value="P:long-chain fatty acid import into cell"/>
    <property type="evidence" value="ECO:0007669"/>
    <property type="project" value="TreeGrafter"/>
</dbReference>
<evidence type="ECO:0000256" key="6">
    <source>
        <dbReference type="ARBA" id="ARBA00022598"/>
    </source>
</evidence>
<accession>A0A0G2EFX4</accession>
<evidence type="ECO:0000256" key="2">
    <source>
        <dbReference type="ARBA" id="ARBA00006432"/>
    </source>
</evidence>
<comment type="similarity">
    <text evidence="2">Belongs to the ATP-dependent AMP-binding enzyme family.</text>
</comment>
<dbReference type="SMART" id="SM00829">
    <property type="entry name" value="PKS_ER"/>
    <property type="match status" value="1"/>
</dbReference>
<evidence type="ECO:0000256" key="7">
    <source>
        <dbReference type="ARBA" id="ARBA00022723"/>
    </source>
</evidence>
<evidence type="ECO:0000259" key="12">
    <source>
        <dbReference type="SMART" id="SM00829"/>
    </source>
</evidence>
<keyword evidence="4" id="KW-0596">Phosphopantetheine</keyword>
<dbReference type="InterPro" id="IPR020843">
    <property type="entry name" value="ER"/>
</dbReference>
<dbReference type="InterPro" id="IPR042099">
    <property type="entry name" value="ANL_N_sf"/>
</dbReference>
<evidence type="ECO:0000256" key="11">
    <source>
        <dbReference type="RuleBase" id="RU361277"/>
    </source>
</evidence>
<dbReference type="SUPFAM" id="SSF56801">
    <property type="entry name" value="Acetyl-CoA synthetase-like"/>
    <property type="match status" value="1"/>
</dbReference>
<dbReference type="PROSITE" id="PS00059">
    <property type="entry name" value="ADH_ZINC"/>
    <property type="match status" value="1"/>
</dbReference>
<proteinExistence type="inferred from homology"/>
<dbReference type="Gene3D" id="3.90.180.10">
    <property type="entry name" value="Medium-chain alcohol dehydrogenases, catalytic domain"/>
    <property type="match status" value="1"/>
</dbReference>
<dbReference type="GO" id="GO:0018455">
    <property type="term" value="F:alcohol dehydrogenase [NAD(P)+] activity"/>
    <property type="evidence" value="ECO:0007669"/>
    <property type="project" value="UniProtKB-ARBA"/>
</dbReference>
<evidence type="ECO:0000256" key="5">
    <source>
        <dbReference type="ARBA" id="ARBA00022553"/>
    </source>
</evidence>
<dbReference type="Pfam" id="PF08240">
    <property type="entry name" value="ADH_N"/>
    <property type="match status" value="1"/>
</dbReference>
<dbReference type="PROSITE" id="PS00455">
    <property type="entry name" value="AMP_BINDING"/>
    <property type="match status" value="1"/>
</dbReference>
<dbReference type="Gene3D" id="3.40.50.12780">
    <property type="entry name" value="N-terminal domain of ligase-like"/>
    <property type="match status" value="1"/>
</dbReference>
<dbReference type="SUPFAM" id="SSF50129">
    <property type="entry name" value="GroES-like"/>
    <property type="match status" value="1"/>
</dbReference>
<dbReference type="SUPFAM" id="SSF51735">
    <property type="entry name" value="NAD(P)-binding Rossmann-fold domains"/>
    <property type="match status" value="1"/>
</dbReference>
<keyword evidence="5" id="KW-0597">Phosphoprotein</keyword>
<keyword evidence="6" id="KW-0436">Ligase</keyword>
<comment type="caution">
    <text evidence="13">The sequence shown here is derived from an EMBL/GenBank/DDBJ whole genome shotgun (WGS) entry which is preliminary data.</text>
</comment>
<dbReference type="InterPro" id="IPR020845">
    <property type="entry name" value="AMP-binding_CS"/>
</dbReference>
<dbReference type="GO" id="GO:0009898">
    <property type="term" value="C:cytoplasmic side of plasma membrane"/>
    <property type="evidence" value="ECO:0007669"/>
    <property type="project" value="TreeGrafter"/>
</dbReference>
<protein>
    <submittedName>
        <fullName evidence="13">Putative bifunctional fatty acid transporter acylsynthetase</fullName>
    </submittedName>
</protein>
<comment type="cofactor">
    <cofactor evidence="1 11">
        <name>Zn(2+)</name>
        <dbReference type="ChEBI" id="CHEBI:29105"/>
    </cofactor>
</comment>
<dbReference type="AlphaFoldDB" id="A0A0G2EFX4"/>